<dbReference type="OrthoDB" id="6572538at2759"/>
<sequence>MPCCGDGQQLTNCPPGNPPARFRPCRPRPALEQLQEDQKRYAMQETDDCRKGIVRKYIWSTTYREMNKDGAPLPLAVLEKPASSQERPPGDPLARAAELAPFAMMNLGEVFEKWDRPQVRKMAGRCDTMYNRPDLGHDSYFQEHRLCRAKLVKKWSRKLWGH</sequence>
<dbReference type="EMBL" id="LNIX01000009">
    <property type="protein sequence ID" value="OXA50163.1"/>
    <property type="molecule type" value="Genomic_DNA"/>
</dbReference>
<reference evidence="2 3" key="1">
    <citation type="submission" date="2015-12" db="EMBL/GenBank/DDBJ databases">
        <title>The genome of Folsomia candida.</title>
        <authorList>
            <person name="Faddeeva A."/>
            <person name="Derks M.F."/>
            <person name="Anvar Y."/>
            <person name="Smit S."/>
            <person name="Van Straalen N."/>
            <person name="Roelofs D."/>
        </authorList>
    </citation>
    <scope>NUCLEOTIDE SEQUENCE [LARGE SCALE GENOMIC DNA]</scope>
    <source>
        <strain evidence="2 3">VU population</strain>
        <tissue evidence="2">Whole body</tissue>
    </source>
</reference>
<evidence type="ECO:0000256" key="1">
    <source>
        <dbReference type="SAM" id="MobiDB-lite"/>
    </source>
</evidence>
<feature type="region of interest" description="Disordered" evidence="1">
    <location>
        <begin position="1"/>
        <end position="26"/>
    </location>
</feature>
<protein>
    <submittedName>
        <fullName evidence="2">Uncharacterized protein</fullName>
    </submittedName>
</protein>
<evidence type="ECO:0000313" key="2">
    <source>
        <dbReference type="EMBL" id="OXA50163.1"/>
    </source>
</evidence>
<name>A0A226DY09_FOLCA</name>
<keyword evidence="3" id="KW-1185">Reference proteome</keyword>
<dbReference type="Proteomes" id="UP000198287">
    <property type="component" value="Unassembled WGS sequence"/>
</dbReference>
<evidence type="ECO:0000313" key="3">
    <source>
        <dbReference type="Proteomes" id="UP000198287"/>
    </source>
</evidence>
<dbReference type="AlphaFoldDB" id="A0A226DY09"/>
<organism evidence="2 3">
    <name type="scientific">Folsomia candida</name>
    <name type="common">Springtail</name>
    <dbReference type="NCBI Taxonomy" id="158441"/>
    <lineage>
        <taxon>Eukaryota</taxon>
        <taxon>Metazoa</taxon>
        <taxon>Ecdysozoa</taxon>
        <taxon>Arthropoda</taxon>
        <taxon>Hexapoda</taxon>
        <taxon>Collembola</taxon>
        <taxon>Entomobryomorpha</taxon>
        <taxon>Isotomoidea</taxon>
        <taxon>Isotomidae</taxon>
        <taxon>Proisotominae</taxon>
        <taxon>Folsomia</taxon>
    </lineage>
</organism>
<proteinExistence type="predicted"/>
<gene>
    <name evidence="2" type="ORF">Fcan01_15272</name>
</gene>
<accession>A0A226DY09</accession>
<comment type="caution">
    <text evidence="2">The sequence shown here is derived from an EMBL/GenBank/DDBJ whole genome shotgun (WGS) entry which is preliminary data.</text>
</comment>